<evidence type="ECO:0000256" key="1">
    <source>
        <dbReference type="ARBA" id="ARBA00022603"/>
    </source>
</evidence>
<evidence type="ECO:0000256" key="4">
    <source>
        <dbReference type="ARBA" id="ARBA00046387"/>
    </source>
</evidence>
<accession>T1G7D1</accession>
<comment type="subunit">
    <text evidence="4">Component of a multi-subunit COQ enzyme complex, composed of at least COQ3, COQ4, COQ5, COQ6, COQ7 and COQ9. Interacts with PYURF; the interaction is direct, stabilizes COQ5 protein and associates PYURF with COQ enzyme complex.</text>
</comment>
<dbReference type="OrthoDB" id="6329284at2759"/>
<dbReference type="GO" id="GO:0006744">
    <property type="term" value="P:ubiquinone biosynthetic process"/>
    <property type="evidence" value="ECO:0000318"/>
    <property type="project" value="GO_Central"/>
</dbReference>
<dbReference type="GO" id="GO:0032259">
    <property type="term" value="P:methylation"/>
    <property type="evidence" value="ECO:0007669"/>
    <property type="project" value="UniProtKB-KW"/>
</dbReference>
<keyword evidence="2 5" id="KW-0808">Transferase</keyword>
<dbReference type="STRING" id="6412.T1G7D1"/>
<dbReference type="CTD" id="20216978"/>
<gene>
    <name evidence="7" type="primary">20216978</name>
    <name evidence="6" type="ORF">HELRODRAFT_89456</name>
</gene>
<dbReference type="SUPFAM" id="SSF53335">
    <property type="entry name" value="S-adenosyl-L-methionine-dependent methyltransferases"/>
    <property type="match status" value="1"/>
</dbReference>
<comment type="catalytic activity">
    <reaction evidence="5">
        <text>a 2-methoxy-6-(all-trans-polyprenyl)benzene-1,4-diol + S-adenosyl-L-methionine = a 5-methoxy-2-methyl-3-(all-trans-polyprenyl)benzene-1,4-diol + S-adenosyl-L-homocysteine + H(+)</text>
        <dbReference type="Rhea" id="RHEA:28286"/>
        <dbReference type="Rhea" id="RHEA-COMP:10858"/>
        <dbReference type="Rhea" id="RHEA-COMP:10859"/>
        <dbReference type="ChEBI" id="CHEBI:15378"/>
        <dbReference type="ChEBI" id="CHEBI:57856"/>
        <dbReference type="ChEBI" id="CHEBI:59789"/>
        <dbReference type="ChEBI" id="CHEBI:84166"/>
        <dbReference type="ChEBI" id="CHEBI:84167"/>
        <dbReference type="EC" id="2.1.1.201"/>
    </reaction>
</comment>
<reference evidence="8" key="1">
    <citation type="submission" date="2012-12" db="EMBL/GenBank/DDBJ databases">
        <authorList>
            <person name="Hellsten U."/>
            <person name="Grimwood J."/>
            <person name="Chapman J.A."/>
            <person name="Shapiro H."/>
            <person name="Aerts A."/>
            <person name="Otillar R.P."/>
            <person name="Terry A.Y."/>
            <person name="Boore J.L."/>
            <person name="Simakov O."/>
            <person name="Marletaz F."/>
            <person name="Cho S.-J."/>
            <person name="Edsinger-Gonzales E."/>
            <person name="Havlak P."/>
            <person name="Kuo D.-H."/>
            <person name="Larsson T."/>
            <person name="Lv J."/>
            <person name="Arendt D."/>
            <person name="Savage R."/>
            <person name="Osoegawa K."/>
            <person name="de Jong P."/>
            <person name="Lindberg D.R."/>
            <person name="Seaver E.C."/>
            <person name="Weisblat D.A."/>
            <person name="Putnam N.H."/>
            <person name="Grigoriev I.V."/>
            <person name="Rokhsar D.S."/>
        </authorList>
    </citation>
    <scope>NUCLEOTIDE SEQUENCE</scope>
</reference>
<dbReference type="FunCoup" id="T1G7D1">
    <property type="interactions" value="1285"/>
</dbReference>
<dbReference type="OMA" id="MNDVMSM"/>
<keyword evidence="1 5" id="KW-0489">Methyltransferase</keyword>
<dbReference type="FunFam" id="3.40.50.150:FF:000208">
    <property type="entry name" value="2-methoxy-6-polyprenyl-1,4-benzoquinol methylase, mitochondrial"/>
    <property type="match status" value="1"/>
</dbReference>
<dbReference type="PANTHER" id="PTHR43591:SF24">
    <property type="entry name" value="2-METHOXY-6-POLYPRENYL-1,4-BENZOQUINOL METHYLASE, MITOCHONDRIAL"/>
    <property type="match status" value="1"/>
</dbReference>
<evidence type="ECO:0000313" key="7">
    <source>
        <dbReference type="EnsemblMetazoa" id="HelroP89456"/>
    </source>
</evidence>
<keyword evidence="5" id="KW-0999">Mitochondrion inner membrane</keyword>
<proteinExistence type="inferred from homology"/>
<reference evidence="7" key="3">
    <citation type="submission" date="2015-06" db="UniProtKB">
        <authorList>
            <consortium name="EnsemblMetazoa"/>
        </authorList>
    </citation>
    <scope>IDENTIFICATION</scope>
</reference>
<dbReference type="PROSITE" id="PS01183">
    <property type="entry name" value="UBIE_1"/>
    <property type="match status" value="1"/>
</dbReference>
<keyword evidence="3 5" id="KW-0949">S-adenosyl-L-methionine</keyword>
<evidence type="ECO:0000256" key="5">
    <source>
        <dbReference type="HAMAP-Rule" id="MF_03191"/>
    </source>
</evidence>
<dbReference type="EnsemblMetazoa" id="HelroT89456">
    <property type="protein sequence ID" value="HelroP89456"/>
    <property type="gene ID" value="HelroG89456"/>
</dbReference>
<dbReference type="HOGENOM" id="CLU_037990_0_1_1"/>
<dbReference type="EMBL" id="AMQM01007545">
    <property type="status" value="NOT_ANNOTATED_CDS"/>
    <property type="molecule type" value="Genomic_DNA"/>
</dbReference>
<comment type="subcellular location">
    <subcellularLocation>
        <location evidence="5">Mitochondrion inner membrane</location>
        <topology evidence="5">Peripheral membrane protein</topology>
        <orientation evidence="5">Matrix side</orientation>
    </subcellularLocation>
</comment>
<keyword evidence="5" id="KW-0831">Ubiquinone biosynthesis</keyword>
<dbReference type="NCBIfam" id="NF001244">
    <property type="entry name" value="PRK00216.1-5"/>
    <property type="match status" value="1"/>
</dbReference>
<evidence type="ECO:0000256" key="3">
    <source>
        <dbReference type="ARBA" id="ARBA00022691"/>
    </source>
</evidence>
<comment type="similarity">
    <text evidence="5">Belongs to the class I-like SAM-binding methyltransferase superfamily. MenG/UbiE family.</text>
</comment>
<dbReference type="UniPathway" id="UPA00232"/>
<protein>
    <recommendedName>
        <fullName evidence="5">2-methoxy-6-polyprenyl-1,4-benzoquinol methylase, mitochondrial</fullName>
        <ecNumber evidence="5">2.1.1.201</ecNumber>
    </recommendedName>
    <alternativeName>
        <fullName evidence="5">Ubiquinone biosynthesis methyltransferase COQ5</fullName>
    </alternativeName>
</protein>
<name>T1G7D1_HELRO</name>
<dbReference type="Proteomes" id="UP000015101">
    <property type="component" value="Unassembled WGS sequence"/>
</dbReference>
<keyword evidence="8" id="KW-1185">Reference proteome</keyword>
<dbReference type="EC" id="2.1.1.201" evidence="5"/>
<dbReference type="InterPro" id="IPR004033">
    <property type="entry name" value="UbiE/COQ5_MeTrFase"/>
</dbReference>
<comment type="caution">
    <text evidence="5">Lacks conserved residue(s) required for the propagation of feature annotation.</text>
</comment>
<dbReference type="NCBIfam" id="NF001242">
    <property type="entry name" value="PRK00216.1-3"/>
    <property type="match status" value="1"/>
</dbReference>
<comment type="function">
    <text evidence="5">Methyltransferase required for the conversion of 2-polyprenyl-6-methoxy-1,4-benzoquinol (DDMQH2) to 2-polyprenyl-3-methyl-6-methoxy-1,4-benzoquinol (DMQH2).</text>
</comment>
<dbReference type="CDD" id="cd02440">
    <property type="entry name" value="AdoMet_MTases"/>
    <property type="match status" value="1"/>
</dbReference>
<feature type="binding site" evidence="5">
    <location>
        <position position="103"/>
    </location>
    <ligand>
        <name>S-adenosyl-L-methionine</name>
        <dbReference type="ChEBI" id="CHEBI:59789"/>
    </ligand>
</feature>
<feature type="binding site" evidence="5">
    <location>
        <begin position="155"/>
        <end position="156"/>
    </location>
    <ligand>
        <name>S-adenosyl-L-methionine</name>
        <dbReference type="ChEBI" id="CHEBI:59789"/>
    </ligand>
</feature>
<dbReference type="HAMAP" id="MF_01813">
    <property type="entry name" value="MenG_UbiE_methyltr"/>
    <property type="match status" value="1"/>
</dbReference>
<evidence type="ECO:0000256" key="2">
    <source>
        <dbReference type="ARBA" id="ARBA00022679"/>
    </source>
</evidence>
<dbReference type="Gene3D" id="3.40.50.150">
    <property type="entry name" value="Vaccinia Virus protein VP39"/>
    <property type="match status" value="1"/>
</dbReference>
<dbReference type="InterPro" id="IPR023576">
    <property type="entry name" value="UbiE/COQ5_MeTrFase_CS"/>
</dbReference>
<dbReference type="eggNOG" id="KOG1540">
    <property type="taxonomic scope" value="Eukaryota"/>
</dbReference>
<reference evidence="6 8" key="2">
    <citation type="journal article" date="2013" name="Nature">
        <title>Insights into bilaterian evolution from three spiralian genomes.</title>
        <authorList>
            <person name="Simakov O."/>
            <person name="Marletaz F."/>
            <person name="Cho S.J."/>
            <person name="Edsinger-Gonzales E."/>
            <person name="Havlak P."/>
            <person name="Hellsten U."/>
            <person name="Kuo D.H."/>
            <person name="Larsson T."/>
            <person name="Lv J."/>
            <person name="Arendt D."/>
            <person name="Savage R."/>
            <person name="Osoegawa K."/>
            <person name="de Jong P."/>
            <person name="Grimwood J."/>
            <person name="Chapman J.A."/>
            <person name="Shapiro H."/>
            <person name="Aerts A."/>
            <person name="Otillar R.P."/>
            <person name="Terry A.Y."/>
            <person name="Boore J.L."/>
            <person name="Grigoriev I.V."/>
            <person name="Lindberg D.R."/>
            <person name="Seaver E.C."/>
            <person name="Weisblat D.A."/>
            <person name="Putnam N.H."/>
            <person name="Rokhsar D.S."/>
        </authorList>
    </citation>
    <scope>NUCLEOTIDE SEQUENCE</scope>
</reference>
<dbReference type="AlphaFoldDB" id="T1G7D1"/>
<dbReference type="EMBL" id="KB097640">
    <property type="protein sequence ID" value="ESN92463.1"/>
    <property type="molecule type" value="Genomic_DNA"/>
</dbReference>
<evidence type="ECO:0000313" key="8">
    <source>
        <dbReference type="Proteomes" id="UP000015101"/>
    </source>
</evidence>
<sequence length="283" mass="32521">MFLARFSKSLLICKPNNSPKCRNLIDQFRYFSTNTNQTHFGFETVSEKEKEERVYQVFHNVADKYDLMNDVMSAGIHRLWKDCFIKSVGPISDTNLLDVAGGTGDISFRYLQYLKNSSKSATVTVLDINQAMLNVGRDKAKSKGFQNEITWVQGNAENLPFSENQFDVYTVAYGIRNMTHIDKVLKEAYRVLKPGGRFACLEFSRVDNFFLRNLYDNYSFHIIPVMGKLIAGDYKSYKYLVESIRQFPDQETFSEMIEEAGFSNVNHENLMFGVSAIHSGFKI</sequence>
<dbReference type="GeneID" id="20216978"/>
<dbReference type="NCBIfam" id="TIGR01934">
    <property type="entry name" value="MenG_MenH_UbiE"/>
    <property type="match status" value="1"/>
</dbReference>
<evidence type="ECO:0000313" key="6">
    <source>
        <dbReference type="EMBL" id="ESN92463.1"/>
    </source>
</evidence>
<keyword evidence="5" id="KW-0472">Membrane</keyword>
<dbReference type="InterPro" id="IPR029063">
    <property type="entry name" value="SAM-dependent_MTases_sf"/>
</dbReference>
<dbReference type="GO" id="GO:0008425">
    <property type="term" value="F:2-methoxy-6-polyprenyl-1,4-benzoquinol methyltransferase activity"/>
    <property type="evidence" value="ECO:0000318"/>
    <property type="project" value="GO_Central"/>
</dbReference>
<organism evidence="7 8">
    <name type="scientific">Helobdella robusta</name>
    <name type="common">Californian leech</name>
    <dbReference type="NCBI Taxonomy" id="6412"/>
    <lineage>
        <taxon>Eukaryota</taxon>
        <taxon>Metazoa</taxon>
        <taxon>Spiralia</taxon>
        <taxon>Lophotrochozoa</taxon>
        <taxon>Annelida</taxon>
        <taxon>Clitellata</taxon>
        <taxon>Hirudinea</taxon>
        <taxon>Rhynchobdellida</taxon>
        <taxon>Glossiphoniidae</taxon>
        <taxon>Helobdella</taxon>
    </lineage>
</organism>
<keyword evidence="5" id="KW-0496">Mitochondrion</keyword>
<feature type="binding site" evidence="5">
    <location>
        <position position="127"/>
    </location>
    <ligand>
        <name>S-adenosyl-L-methionine</name>
        <dbReference type="ChEBI" id="CHEBI:59789"/>
    </ligand>
</feature>
<comment type="pathway">
    <text evidence="5">Cofactor biosynthesis; ubiquinone biosynthesis.</text>
</comment>
<dbReference type="Pfam" id="PF01209">
    <property type="entry name" value="Ubie_methyltran"/>
    <property type="match status" value="1"/>
</dbReference>
<dbReference type="GO" id="GO:0031314">
    <property type="term" value="C:extrinsic component of mitochondrial inner membrane"/>
    <property type="evidence" value="ECO:0007669"/>
    <property type="project" value="UniProtKB-UniRule"/>
</dbReference>
<dbReference type="InParanoid" id="T1G7D1"/>
<dbReference type="PANTHER" id="PTHR43591">
    <property type="entry name" value="METHYLTRANSFERASE"/>
    <property type="match status" value="1"/>
</dbReference>
<dbReference type="PROSITE" id="PS01184">
    <property type="entry name" value="UBIE_2"/>
    <property type="match status" value="1"/>
</dbReference>
<dbReference type="KEGG" id="hro:HELRODRAFT_89456"/>
<dbReference type="PROSITE" id="PS51608">
    <property type="entry name" value="SAM_MT_UBIE"/>
    <property type="match status" value="1"/>
</dbReference>
<dbReference type="RefSeq" id="XP_009029373.1">
    <property type="nucleotide sequence ID" value="XM_009031125.1"/>
</dbReference>